<accession>A0A934MD95</accession>
<dbReference type="Proteomes" id="UP000642488">
    <property type="component" value="Unassembled WGS sequence"/>
</dbReference>
<dbReference type="SUPFAM" id="SSF52540">
    <property type="entry name" value="P-loop containing nucleoside triphosphate hydrolases"/>
    <property type="match status" value="1"/>
</dbReference>
<reference evidence="3" key="1">
    <citation type="submission" date="2020-12" db="EMBL/GenBank/DDBJ databases">
        <title>Bacterial taxonomy.</title>
        <authorList>
            <person name="Pan X."/>
        </authorList>
    </citation>
    <scope>NUCLEOTIDE SEQUENCE</scope>
    <source>
        <strain evidence="3">KCTC 52957</strain>
    </source>
</reference>
<evidence type="ECO:0000259" key="2">
    <source>
        <dbReference type="PROSITE" id="PS50110"/>
    </source>
</evidence>
<comment type="caution">
    <text evidence="3">The sequence shown here is derived from an EMBL/GenBank/DDBJ whole genome shotgun (WGS) entry which is preliminary data.</text>
</comment>
<comment type="caution">
    <text evidence="1">Lacks conserved residue(s) required for the propagation of feature annotation.</text>
</comment>
<dbReference type="AlphaFoldDB" id="A0A934MD95"/>
<dbReference type="InterPro" id="IPR027417">
    <property type="entry name" value="P-loop_NTPase"/>
</dbReference>
<dbReference type="PROSITE" id="PS50110">
    <property type="entry name" value="RESPONSE_REGULATORY"/>
    <property type="match status" value="1"/>
</dbReference>
<dbReference type="InterPro" id="IPR001789">
    <property type="entry name" value="Sig_transdc_resp-reg_receiver"/>
</dbReference>
<dbReference type="SUPFAM" id="SSF52172">
    <property type="entry name" value="CheY-like"/>
    <property type="match status" value="1"/>
</dbReference>
<keyword evidence="4" id="KW-1185">Reference proteome</keyword>
<organism evidence="3 4">
    <name type="scientific">Palleronia pontilimi</name>
    <dbReference type="NCBI Taxonomy" id="1964209"/>
    <lineage>
        <taxon>Bacteria</taxon>
        <taxon>Pseudomonadati</taxon>
        <taxon>Pseudomonadota</taxon>
        <taxon>Alphaproteobacteria</taxon>
        <taxon>Rhodobacterales</taxon>
        <taxon>Roseobacteraceae</taxon>
        <taxon>Palleronia</taxon>
    </lineage>
</organism>
<dbReference type="Gene3D" id="3.40.50.300">
    <property type="entry name" value="P-loop containing nucleotide triphosphate hydrolases"/>
    <property type="match status" value="1"/>
</dbReference>
<proteinExistence type="predicted"/>
<evidence type="ECO:0000313" key="3">
    <source>
        <dbReference type="EMBL" id="MBJ3763653.1"/>
    </source>
</evidence>
<protein>
    <recommendedName>
        <fullName evidence="2">Response regulatory domain-containing protein</fullName>
    </recommendedName>
</protein>
<feature type="domain" description="Response regulatory" evidence="2">
    <location>
        <begin position="18"/>
        <end position="132"/>
    </location>
</feature>
<dbReference type="RefSeq" id="WP_198916828.1">
    <property type="nucleotide sequence ID" value="NZ_JAEKPD010000013.1"/>
</dbReference>
<gene>
    <name evidence="3" type="ORF">ILP92_12925</name>
</gene>
<dbReference type="GO" id="GO:0000160">
    <property type="term" value="P:phosphorelay signal transduction system"/>
    <property type="evidence" value="ECO:0007669"/>
    <property type="project" value="InterPro"/>
</dbReference>
<dbReference type="InterPro" id="IPR011006">
    <property type="entry name" value="CheY-like_superfamily"/>
</dbReference>
<sequence>MKIQNEQALGMTPNPMSRILLVSGNDATNEEIEALVEASPRIMVFPIEVSALKTNLTPEAGDLVIVNVSALTEAEIELLSDVRAAVPHMPLIVSSPALTADETRRLFKFNVHDWMPKPVDGKDLIESIFKGVRFRKTYNNRVHAVVSSVGGVGATTLAVSMADIAAQRMFKKRSVALFDLDFSLGDCSYAINMINGYNLASVAAAPHRVDAEFIRVIQKQHENGFAVYSFKRPELNSEINGYELVLRLLDAVTIEHDQTFVDIPYYETEWKDDVLSAVNTCTLVTELNMSALKHTVDLIDRIRELRGKDFALQVVVNKYESRLFGQRIGKSRLKELFGDVPFTYLPLASAQIGEAVDRGVPPSEVAHRSRFLNALQKYMKSMELTEVSA</sequence>
<name>A0A934MD95_9RHOB</name>
<evidence type="ECO:0000256" key="1">
    <source>
        <dbReference type="PROSITE-ProRule" id="PRU00169"/>
    </source>
</evidence>
<dbReference type="EMBL" id="JAEKPD010000013">
    <property type="protein sequence ID" value="MBJ3763653.1"/>
    <property type="molecule type" value="Genomic_DNA"/>
</dbReference>
<evidence type="ECO:0000313" key="4">
    <source>
        <dbReference type="Proteomes" id="UP000642488"/>
    </source>
</evidence>
<dbReference type="Gene3D" id="3.40.50.2300">
    <property type="match status" value="1"/>
</dbReference>